<sequence length="143" mass="15409">MANFTIADIKALREQLGTGMVDTKKALEEADGDVEKATEILRLKGAKGNAKRADRSTSEGLVAARETADAVTLIELACETDFVAKNDRFITLADKVADAVAAVAADSSRQLWPPRRATRRSSSSSRMRPRSSARRSSCAGRAR</sequence>
<dbReference type="Proteomes" id="UP001321543">
    <property type="component" value="Chromosome"/>
</dbReference>
<dbReference type="PANTHER" id="PTHR11741:SF0">
    <property type="entry name" value="ELONGATION FACTOR TS, MITOCHONDRIAL"/>
    <property type="match status" value="1"/>
</dbReference>
<dbReference type="InterPro" id="IPR014039">
    <property type="entry name" value="Transl_elong_EFTs/EF1B_dimer"/>
</dbReference>
<comment type="function">
    <text evidence="5 6">Associates with the EF-Tu.GDP complex and induces the exchange of GDP to GTP. It remains bound to the aminoacyl-tRNA.EF-Tu.GTP complex up to the GTP hydrolysis stage on the ribosome.</text>
</comment>
<dbReference type="SUPFAM" id="SSF54713">
    <property type="entry name" value="Elongation factor Ts (EF-Ts), dimerisation domain"/>
    <property type="match status" value="1"/>
</dbReference>
<organism evidence="9 10">
    <name type="scientific">Microbacterium suwonense</name>
    <dbReference type="NCBI Taxonomy" id="683047"/>
    <lineage>
        <taxon>Bacteria</taxon>
        <taxon>Bacillati</taxon>
        <taxon>Actinomycetota</taxon>
        <taxon>Actinomycetes</taxon>
        <taxon>Micrococcales</taxon>
        <taxon>Microbacteriaceae</taxon>
        <taxon>Microbacterium</taxon>
    </lineage>
</organism>
<gene>
    <name evidence="6" type="primary">tsf</name>
    <name evidence="9" type="ORF">GCM10025863_10300</name>
</gene>
<dbReference type="CDD" id="cd14275">
    <property type="entry name" value="UBA_EF-Ts"/>
    <property type="match status" value="1"/>
</dbReference>
<dbReference type="Gene3D" id="3.30.479.20">
    <property type="entry name" value="Elongation factor Ts, dimerisation domain"/>
    <property type="match status" value="1"/>
</dbReference>
<keyword evidence="6" id="KW-0963">Cytoplasm</keyword>
<comment type="similarity">
    <text evidence="1 6">Belongs to the EF-Ts family.</text>
</comment>
<feature type="domain" description="Translation elongation factor EFTs/EF1B dimerisation" evidence="8">
    <location>
        <begin position="72"/>
        <end position="108"/>
    </location>
</feature>
<dbReference type="Gene3D" id="1.10.8.10">
    <property type="entry name" value="DNA helicase RuvA subunit, C-terminal domain"/>
    <property type="match status" value="1"/>
</dbReference>
<evidence type="ECO:0000256" key="5">
    <source>
        <dbReference type="ARBA" id="ARBA00025453"/>
    </source>
</evidence>
<evidence type="ECO:0000256" key="4">
    <source>
        <dbReference type="ARBA" id="ARBA00022917"/>
    </source>
</evidence>
<feature type="region of interest" description="Involved in Mg(2+) ion dislocation from EF-Tu" evidence="6">
    <location>
        <begin position="80"/>
        <end position="83"/>
    </location>
</feature>
<feature type="compositionally biased region" description="Low complexity" evidence="7">
    <location>
        <begin position="134"/>
        <end position="143"/>
    </location>
</feature>
<reference evidence="10" key="1">
    <citation type="journal article" date="2019" name="Int. J. Syst. Evol. Microbiol.">
        <title>The Global Catalogue of Microorganisms (GCM) 10K type strain sequencing project: providing services to taxonomists for standard genome sequencing and annotation.</title>
        <authorList>
            <consortium name="The Broad Institute Genomics Platform"/>
            <consortium name="The Broad Institute Genome Sequencing Center for Infectious Disease"/>
            <person name="Wu L."/>
            <person name="Ma J."/>
        </authorList>
    </citation>
    <scope>NUCLEOTIDE SEQUENCE [LARGE SCALE GENOMIC DNA]</scope>
    <source>
        <strain evidence="10">NBRC 106310</strain>
    </source>
</reference>
<dbReference type="InterPro" id="IPR036402">
    <property type="entry name" value="EF-Ts_dimer_sf"/>
</dbReference>
<protein>
    <recommendedName>
        <fullName evidence="2 6">Elongation factor Ts</fullName>
        <shortName evidence="6">EF-Ts</shortName>
    </recommendedName>
</protein>
<evidence type="ECO:0000256" key="3">
    <source>
        <dbReference type="ARBA" id="ARBA00022768"/>
    </source>
</evidence>
<evidence type="ECO:0000256" key="7">
    <source>
        <dbReference type="SAM" id="MobiDB-lite"/>
    </source>
</evidence>
<keyword evidence="10" id="KW-1185">Reference proteome</keyword>
<evidence type="ECO:0000256" key="2">
    <source>
        <dbReference type="ARBA" id="ARBA00016956"/>
    </source>
</evidence>
<keyword evidence="4 6" id="KW-0648">Protein biosynthesis</keyword>
<proteinExistence type="inferred from homology"/>
<evidence type="ECO:0000256" key="6">
    <source>
        <dbReference type="HAMAP-Rule" id="MF_00050"/>
    </source>
</evidence>
<dbReference type="InterPro" id="IPR001816">
    <property type="entry name" value="Transl_elong_EFTs/EF1B"/>
</dbReference>
<evidence type="ECO:0000313" key="10">
    <source>
        <dbReference type="Proteomes" id="UP001321543"/>
    </source>
</evidence>
<dbReference type="HAMAP" id="MF_00050">
    <property type="entry name" value="EF_Ts"/>
    <property type="match status" value="1"/>
</dbReference>
<evidence type="ECO:0000259" key="8">
    <source>
        <dbReference type="Pfam" id="PF00889"/>
    </source>
</evidence>
<evidence type="ECO:0000313" key="9">
    <source>
        <dbReference type="EMBL" id="BDZ38416.1"/>
    </source>
</evidence>
<accession>A0ABN6X3W1</accession>
<name>A0ABN6X3W1_9MICO</name>
<dbReference type="InterPro" id="IPR009060">
    <property type="entry name" value="UBA-like_sf"/>
</dbReference>
<dbReference type="PANTHER" id="PTHR11741">
    <property type="entry name" value="ELONGATION FACTOR TS"/>
    <property type="match status" value="1"/>
</dbReference>
<dbReference type="EMBL" id="AP027728">
    <property type="protein sequence ID" value="BDZ38416.1"/>
    <property type="molecule type" value="Genomic_DNA"/>
</dbReference>
<keyword evidence="3 6" id="KW-0251">Elongation factor</keyword>
<evidence type="ECO:0000256" key="1">
    <source>
        <dbReference type="ARBA" id="ARBA00005532"/>
    </source>
</evidence>
<comment type="subcellular location">
    <subcellularLocation>
        <location evidence="6">Cytoplasm</location>
    </subcellularLocation>
</comment>
<dbReference type="SUPFAM" id="SSF46934">
    <property type="entry name" value="UBA-like"/>
    <property type="match status" value="1"/>
</dbReference>
<feature type="region of interest" description="Disordered" evidence="7">
    <location>
        <begin position="107"/>
        <end position="143"/>
    </location>
</feature>
<dbReference type="Pfam" id="PF00889">
    <property type="entry name" value="EF_TS"/>
    <property type="match status" value="1"/>
</dbReference>